<dbReference type="AlphaFoldDB" id="A0A4Y1ZI99"/>
<comment type="caution">
    <text evidence="1">The sequence shown here is derived from an EMBL/GenBank/DDBJ whole genome shotgun (WGS) entry which is preliminary data.</text>
</comment>
<dbReference type="EMBL" id="BEXB01000069">
    <property type="protein sequence ID" value="GAY78922.1"/>
    <property type="molecule type" value="Genomic_DNA"/>
</dbReference>
<reference evidence="1 2" key="1">
    <citation type="submission" date="2017-11" db="EMBL/GenBank/DDBJ databases">
        <title>Draft Genome Sequence of Sporolactobacillus inulinus NBRC 111894 Isolated from Koso, a Japanese Sugar-Vegetable Fermented Beverage.</title>
        <authorList>
            <person name="Chiou T.Y."/>
            <person name="Oshima K."/>
            <person name="Suda W."/>
            <person name="Hattori M."/>
            <person name="Takahashi T."/>
        </authorList>
    </citation>
    <scope>NUCLEOTIDE SEQUENCE [LARGE SCALE GENOMIC DNA]</scope>
    <source>
        <strain evidence="1 2">NBRC111894</strain>
    </source>
</reference>
<evidence type="ECO:0000313" key="1">
    <source>
        <dbReference type="EMBL" id="GAY78922.1"/>
    </source>
</evidence>
<evidence type="ECO:0000313" key="2">
    <source>
        <dbReference type="Proteomes" id="UP000319716"/>
    </source>
</evidence>
<name>A0A4Y1ZI99_9BACL</name>
<proteinExistence type="predicted"/>
<dbReference type="Proteomes" id="UP000319716">
    <property type="component" value="Unassembled WGS sequence"/>
</dbReference>
<gene>
    <name evidence="1" type="ORF">NBRC111894_4476</name>
</gene>
<protein>
    <submittedName>
        <fullName evidence="1">Uncharacterized protein</fullName>
    </submittedName>
</protein>
<sequence>MVWEDFIEAKRCAMIESMIFKRRCKKRMIDRNVQSKTRLIDGLQNR</sequence>
<accession>A0A4Y1ZI99</accession>
<organism evidence="1 2">
    <name type="scientific">Sporolactobacillus inulinus</name>
    <dbReference type="NCBI Taxonomy" id="2078"/>
    <lineage>
        <taxon>Bacteria</taxon>
        <taxon>Bacillati</taxon>
        <taxon>Bacillota</taxon>
        <taxon>Bacilli</taxon>
        <taxon>Bacillales</taxon>
        <taxon>Sporolactobacillaceae</taxon>
        <taxon>Sporolactobacillus</taxon>
    </lineage>
</organism>